<proteinExistence type="predicted"/>
<evidence type="ECO:0000313" key="1">
    <source>
        <dbReference type="EMBL" id="PTQ26259.1"/>
    </source>
</evidence>
<keyword evidence="2" id="KW-1185">Reference proteome</keyword>
<dbReference type="Gramene" id="Mp7g17610.1">
    <property type="protein sequence ID" value="Mp7g17610.1.cds1"/>
    <property type="gene ID" value="Mp7g17610"/>
</dbReference>
<dbReference type="Proteomes" id="UP000244005">
    <property type="component" value="Unassembled WGS sequence"/>
</dbReference>
<sequence>MTSRAQGADSADEEEEEEEIIWLSERSAKCLASERLRPAQDGTEQGRAYYAHEGRIPDSCISSHRLEGTAASVSMLWGHRTFKGQRRTREERGFSRRFVSRPPWLAAHAHAHDHNATHVLPRPRRLSLPPSLTHLWRSSEPQRPRANRARFRMI</sequence>
<dbReference type="EMBL" id="KZ775261">
    <property type="protein sequence ID" value="PTQ26259.1"/>
    <property type="molecule type" value="Genomic_DNA"/>
</dbReference>
<organism evidence="1 2">
    <name type="scientific">Marchantia polymorpha</name>
    <name type="common">Common liverwort</name>
    <name type="synonym">Marchantia aquatica</name>
    <dbReference type="NCBI Taxonomy" id="3197"/>
    <lineage>
        <taxon>Eukaryota</taxon>
        <taxon>Viridiplantae</taxon>
        <taxon>Streptophyta</taxon>
        <taxon>Embryophyta</taxon>
        <taxon>Marchantiophyta</taxon>
        <taxon>Marchantiopsida</taxon>
        <taxon>Marchantiidae</taxon>
        <taxon>Marchantiales</taxon>
        <taxon>Marchantiaceae</taxon>
        <taxon>Marchantia</taxon>
    </lineage>
</organism>
<dbReference type="AlphaFoldDB" id="A0A2R6VXC3"/>
<gene>
    <name evidence="1" type="ORF">MARPO_3786s0001</name>
</gene>
<reference evidence="2" key="1">
    <citation type="journal article" date="2017" name="Cell">
        <title>Insights into land plant evolution garnered from the Marchantia polymorpha genome.</title>
        <authorList>
            <person name="Bowman J.L."/>
            <person name="Kohchi T."/>
            <person name="Yamato K.T."/>
            <person name="Jenkins J."/>
            <person name="Shu S."/>
            <person name="Ishizaki K."/>
            <person name="Yamaoka S."/>
            <person name="Nishihama R."/>
            <person name="Nakamura Y."/>
            <person name="Berger F."/>
            <person name="Adam C."/>
            <person name="Aki S.S."/>
            <person name="Althoff F."/>
            <person name="Araki T."/>
            <person name="Arteaga-Vazquez M.A."/>
            <person name="Balasubrmanian S."/>
            <person name="Barry K."/>
            <person name="Bauer D."/>
            <person name="Boehm C.R."/>
            <person name="Briginshaw L."/>
            <person name="Caballero-Perez J."/>
            <person name="Catarino B."/>
            <person name="Chen F."/>
            <person name="Chiyoda S."/>
            <person name="Chovatia M."/>
            <person name="Davies K.M."/>
            <person name="Delmans M."/>
            <person name="Demura T."/>
            <person name="Dierschke T."/>
            <person name="Dolan L."/>
            <person name="Dorantes-Acosta A.E."/>
            <person name="Eklund D.M."/>
            <person name="Florent S.N."/>
            <person name="Flores-Sandoval E."/>
            <person name="Fujiyama A."/>
            <person name="Fukuzawa H."/>
            <person name="Galik B."/>
            <person name="Grimanelli D."/>
            <person name="Grimwood J."/>
            <person name="Grossniklaus U."/>
            <person name="Hamada T."/>
            <person name="Haseloff J."/>
            <person name="Hetherington A.J."/>
            <person name="Higo A."/>
            <person name="Hirakawa Y."/>
            <person name="Hundley H.N."/>
            <person name="Ikeda Y."/>
            <person name="Inoue K."/>
            <person name="Inoue S.I."/>
            <person name="Ishida S."/>
            <person name="Jia Q."/>
            <person name="Kakita M."/>
            <person name="Kanazawa T."/>
            <person name="Kawai Y."/>
            <person name="Kawashima T."/>
            <person name="Kennedy M."/>
            <person name="Kinose K."/>
            <person name="Kinoshita T."/>
            <person name="Kohara Y."/>
            <person name="Koide E."/>
            <person name="Komatsu K."/>
            <person name="Kopischke S."/>
            <person name="Kubo M."/>
            <person name="Kyozuka J."/>
            <person name="Lagercrantz U."/>
            <person name="Lin S.S."/>
            <person name="Lindquist E."/>
            <person name="Lipzen A.M."/>
            <person name="Lu C.W."/>
            <person name="De Luna E."/>
            <person name="Martienssen R.A."/>
            <person name="Minamino N."/>
            <person name="Mizutani M."/>
            <person name="Mizutani M."/>
            <person name="Mochizuki N."/>
            <person name="Monte I."/>
            <person name="Mosher R."/>
            <person name="Nagasaki H."/>
            <person name="Nakagami H."/>
            <person name="Naramoto S."/>
            <person name="Nishitani K."/>
            <person name="Ohtani M."/>
            <person name="Okamoto T."/>
            <person name="Okumura M."/>
            <person name="Phillips J."/>
            <person name="Pollak B."/>
            <person name="Reinders A."/>
            <person name="Rovekamp M."/>
            <person name="Sano R."/>
            <person name="Sawa S."/>
            <person name="Schmid M.W."/>
            <person name="Shirakawa M."/>
            <person name="Solano R."/>
            <person name="Spunde A."/>
            <person name="Suetsugu N."/>
            <person name="Sugano S."/>
            <person name="Sugiyama A."/>
            <person name="Sun R."/>
            <person name="Suzuki Y."/>
            <person name="Takenaka M."/>
            <person name="Takezawa D."/>
            <person name="Tomogane H."/>
            <person name="Tsuzuki M."/>
            <person name="Ueda T."/>
            <person name="Umeda M."/>
            <person name="Ward J.M."/>
            <person name="Watanabe Y."/>
            <person name="Yazaki K."/>
            <person name="Yokoyama R."/>
            <person name="Yoshitake Y."/>
            <person name="Yotsui I."/>
            <person name="Zachgo S."/>
            <person name="Schmutz J."/>
        </authorList>
    </citation>
    <scope>NUCLEOTIDE SEQUENCE [LARGE SCALE GENOMIC DNA]</scope>
    <source>
        <strain evidence="2">Tak-1</strain>
    </source>
</reference>
<protein>
    <submittedName>
        <fullName evidence="1">Uncharacterized protein</fullName>
    </submittedName>
</protein>
<accession>A0A2R6VXC3</accession>
<name>A0A2R6VXC3_MARPO</name>
<evidence type="ECO:0000313" key="2">
    <source>
        <dbReference type="Proteomes" id="UP000244005"/>
    </source>
</evidence>